<dbReference type="Pfam" id="PF18146">
    <property type="entry name" value="CinA_KH"/>
    <property type="match status" value="1"/>
</dbReference>
<dbReference type="SUPFAM" id="SSF142433">
    <property type="entry name" value="CinA-like"/>
    <property type="match status" value="1"/>
</dbReference>
<comment type="similarity">
    <text evidence="1">Belongs to the CinA family.</text>
</comment>
<reference evidence="3" key="1">
    <citation type="submission" date="2022-09" db="EMBL/GenBank/DDBJ databases">
        <title>Rhodovastum sp. nov. RN2-1 isolated from soil in Seongnam, South Korea.</title>
        <authorList>
            <person name="Le N.T."/>
        </authorList>
    </citation>
    <scope>NUCLEOTIDE SEQUENCE</scope>
    <source>
        <strain evidence="3">RN2-1</strain>
    </source>
</reference>
<dbReference type="PANTHER" id="PTHR13939">
    <property type="entry name" value="NICOTINAMIDE-NUCLEOTIDE AMIDOHYDROLASE PNCC"/>
    <property type="match status" value="1"/>
</dbReference>
<sequence>MRIEIICTGDEVLTGKIVNTNFSYMSQKLEDAGLSVFWGTTVGDDRDSLLQAFRLAGERADAVIVNGGLGPTVDDLSQEVAAQAGGVDLVLDEEWLARMEAFFTRRSRVMPPNNRKQAMLPAGAEILDNPIGTACGFSMDIGKARFFFTPGVPRELRRMLEEQIIPRLLARSGAPTSIFLKRLHSYGLGESHVDTLLAGVEAMVPDGSVKLGFRAHYPQIETKLTARGTDMGDVRRKLAPVEAAVHERLGNFIVAEDDQTLEGVVLAALTGHQATLAVVETFTAGQIAARIAPLPGAEMIFRRGAVARDRAQLLAAVGRAGAAPDGEFTAEVAAAVAQAARSGADATHALAVLIDLDEGSDRIDLGGTIWVAIATTDDVVCRRARILGGREWIRLGAVELGLDCLRRYLQGLPVAERIDFEKV</sequence>
<dbReference type="SUPFAM" id="SSF53218">
    <property type="entry name" value="Molybdenum cofactor biosynthesis proteins"/>
    <property type="match status" value="1"/>
</dbReference>
<dbReference type="InterPro" id="IPR036653">
    <property type="entry name" value="CinA-like_C"/>
</dbReference>
<evidence type="ECO:0000259" key="2">
    <source>
        <dbReference type="SMART" id="SM00852"/>
    </source>
</evidence>
<dbReference type="InterPro" id="IPR036425">
    <property type="entry name" value="MoaB/Mog-like_dom_sf"/>
</dbReference>
<dbReference type="AlphaFoldDB" id="A0AA42CD11"/>
<feature type="domain" description="MoaB/Mog" evidence="2">
    <location>
        <begin position="4"/>
        <end position="171"/>
    </location>
</feature>
<dbReference type="Pfam" id="PF02464">
    <property type="entry name" value="CinA"/>
    <property type="match status" value="1"/>
</dbReference>
<dbReference type="Gene3D" id="3.30.70.2860">
    <property type="match status" value="1"/>
</dbReference>
<dbReference type="PANTHER" id="PTHR13939:SF0">
    <property type="entry name" value="NMN AMIDOHYDROLASE-LIKE PROTEIN YFAY"/>
    <property type="match status" value="1"/>
</dbReference>
<dbReference type="InterPro" id="IPR050101">
    <property type="entry name" value="CinA"/>
</dbReference>
<evidence type="ECO:0000313" key="4">
    <source>
        <dbReference type="Proteomes" id="UP001165679"/>
    </source>
</evidence>
<gene>
    <name evidence="3" type="ORF">OL599_00645</name>
</gene>
<evidence type="ECO:0000313" key="3">
    <source>
        <dbReference type="EMBL" id="MCW3473074.1"/>
    </source>
</evidence>
<protein>
    <recommendedName>
        <fullName evidence="1">CinA-like protein</fullName>
    </recommendedName>
</protein>
<dbReference type="Gene3D" id="3.90.950.20">
    <property type="entry name" value="CinA-like"/>
    <property type="match status" value="1"/>
</dbReference>
<dbReference type="Proteomes" id="UP001165679">
    <property type="component" value="Unassembled WGS sequence"/>
</dbReference>
<keyword evidence="4" id="KW-1185">Reference proteome</keyword>
<name>A0AA42CD11_9PROT</name>
<dbReference type="InterPro" id="IPR008135">
    <property type="entry name" value="Competence-induced_CinA"/>
</dbReference>
<dbReference type="EMBL" id="JAPDNT010000001">
    <property type="protein sequence ID" value="MCW3473074.1"/>
    <property type="molecule type" value="Genomic_DNA"/>
</dbReference>
<organism evidence="3 4">
    <name type="scientific">Limobrevibacterium gyesilva</name>
    <dbReference type="NCBI Taxonomy" id="2991712"/>
    <lineage>
        <taxon>Bacteria</taxon>
        <taxon>Pseudomonadati</taxon>
        <taxon>Pseudomonadota</taxon>
        <taxon>Alphaproteobacteria</taxon>
        <taxon>Acetobacterales</taxon>
        <taxon>Acetobacteraceae</taxon>
        <taxon>Limobrevibacterium</taxon>
    </lineage>
</organism>
<reference evidence="3" key="2">
    <citation type="submission" date="2022-10" db="EMBL/GenBank/DDBJ databases">
        <authorList>
            <person name="Trinh H.N."/>
        </authorList>
    </citation>
    <scope>NUCLEOTIDE SEQUENCE</scope>
    <source>
        <strain evidence="3">RN2-1</strain>
    </source>
</reference>
<dbReference type="HAMAP" id="MF_00226_B">
    <property type="entry name" value="CinA_B"/>
    <property type="match status" value="1"/>
</dbReference>
<dbReference type="PIRSF" id="PIRSF006728">
    <property type="entry name" value="CinA"/>
    <property type="match status" value="1"/>
</dbReference>
<dbReference type="NCBIfam" id="TIGR00177">
    <property type="entry name" value="molyb_syn"/>
    <property type="match status" value="1"/>
</dbReference>
<dbReference type="SMART" id="SM00852">
    <property type="entry name" value="MoCF_biosynth"/>
    <property type="match status" value="1"/>
</dbReference>
<dbReference type="NCBIfam" id="TIGR00200">
    <property type="entry name" value="cinA_nterm"/>
    <property type="match status" value="1"/>
</dbReference>
<comment type="caution">
    <text evidence="3">The sequence shown here is derived from an EMBL/GenBank/DDBJ whole genome shotgun (WGS) entry which is preliminary data.</text>
</comment>
<dbReference type="Gene3D" id="3.40.980.10">
    <property type="entry name" value="MoaB/Mog-like domain"/>
    <property type="match status" value="1"/>
</dbReference>
<evidence type="ECO:0000256" key="1">
    <source>
        <dbReference type="HAMAP-Rule" id="MF_00226"/>
    </source>
</evidence>
<dbReference type="CDD" id="cd00885">
    <property type="entry name" value="cinA"/>
    <property type="match status" value="1"/>
</dbReference>
<dbReference type="InterPro" id="IPR008136">
    <property type="entry name" value="CinA_C"/>
</dbReference>
<dbReference type="InterPro" id="IPR041424">
    <property type="entry name" value="CinA_KH"/>
</dbReference>
<proteinExistence type="inferred from homology"/>
<accession>A0AA42CD11</accession>
<dbReference type="Pfam" id="PF00994">
    <property type="entry name" value="MoCF_biosynth"/>
    <property type="match status" value="1"/>
</dbReference>
<dbReference type="RefSeq" id="WP_264711655.1">
    <property type="nucleotide sequence ID" value="NZ_JAPDNT010000001.1"/>
</dbReference>
<dbReference type="InterPro" id="IPR001453">
    <property type="entry name" value="MoaB/Mog_dom"/>
</dbReference>